<sequence length="59" mass="6877">MTDKPIIFGKAWDEIFPDLDYVAYQKMSMQERVDWAIINGKVRPSHEWHVNNHGSMGVS</sequence>
<dbReference type="AlphaFoldDB" id="A0A5C7JCZ5"/>
<reference evidence="1 2" key="1">
    <citation type="submission" date="2018-09" db="EMBL/GenBank/DDBJ databases">
        <title>Metagenome Assembled Genomes from an Advanced Water Purification Facility.</title>
        <authorList>
            <person name="Stamps B.W."/>
            <person name="Spear J.R."/>
        </authorList>
    </citation>
    <scope>NUCLEOTIDE SEQUENCE [LARGE SCALE GENOMIC DNA]</scope>
    <source>
        <strain evidence="1">Bin_63_2</strain>
    </source>
</reference>
<gene>
    <name evidence="1" type="ORF">E6Q11_01105</name>
</gene>
<dbReference type="EMBL" id="SSDS01000017">
    <property type="protein sequence ID" value="TXG78396.1"/>
    <property type="molecule type" value="Genomic_DNA"/>
</dbReference>
<organism evidence="1 2">
    <name type="scientific">Candidatus Dojkabacteria bacterium</name>
    <dbReference type="NCBI Taxonomy" id="2099670"/>
    <lineage>
        <taxon>Bacteria</taxon>
        <taxon>Candidatus Dojkabacteria</taxon>
    </lineage>
</organism>
<evidence type="ECO:0000313" key="2">
    <source>
        <dbReference type="Proteomes" id="UP000321026"/>
    </source>
</evidence>
<accession>A0A5C7JCZ5</accession>
<dbReference type="Proteomes" id="UP000321026">
    <property type="component" value="Unassembled WGS sequence"/>
</dbReference>
<evidence type="ECO:0000313" key="1">
    <source>
        <dbReference type="EMBL" id="TXG78396.1"/>
    </source>
</evidence>
<protein>
    <submittedName>
        <fullName evidence="1">Uncharacterized protein</fullName>
    </submittedName>
</protein>
<comment type="caution">
    <text evidence="1">The sequence shown here is derived from an EMBL/GenBank/DDBJ whole genome shotgun (WGS) entry which is preliminary data.</text>
</comment>
<proteinExistence type="predicted"/>
<name>A0A5C7JCZ5_9BACT</name>